<dbReference type="AlphaFoldDB" id="A0A917G640"/>
<proteinExistence type="predicted"/>
<dbReference type="InterPro" id="IPR039248">
    <property type="entry name" value="Ptase_RsbX"/>
</dbReference>
<dbReference type="Gene3D" id="3.60.40.10">
    <property type="entry name" value="PPM-type phosphatase domain"/>
    <property type="match status" value="1"/>
</dbReference>
<organism evidence="2 3">
    <name type="scientific">Lysinibacillus alkalisoli</name>
    <dbReference type="NCBI Taxonomy" id="1911548"/>
    <lineage>
        <taxon>Bacteria</taxon>
        <taxon>Bacillati</taxon>
        <taxon>Bacillota</taxon>
        <taxon>Bacilli</taxon>
        <taxon>Bacillales</taxon>
        <taxon>Bacillaceae</taxon>
        <taxon>Lysinibacillus</taxon>
    </lineage>
</organism>
<comment type="caution">
    <text evidence="2">The sequence shown here is derived from an EMBL/GenBank/DDBJ whole genome shotgun (WGS) entry which is preliminary data.</text>
</comment>
<evidence type="ECO:0000259" key="1">
    <source>
        <dbReference type="SMART" id="SM00331"/>
    </source>
</evidence>
<dbReference type="PANTHER" id="PTHR35801:SF1">
    <property type="entry name" value="PHOSPHOSERINE PHOSPHATASE RSBX"/>
    <property type="match status" value="1"/>
</dbReference>
<dbReference type="EMBL" id="BMJT01000006">
    <property type="protein sequence ID" value="GGG24868.1"/>
    <property type="molecule type" value="Genomic_DNA"/>
</dbReference>
<protein>
    <submittedName>
        <fullName evidence="2">Phosphoserine phosphatase RsbX</fullName>
    </submittedName>
</protein>
<evidence type="ECO:0000313" key="3">
    <source>
        <dbReference type="Proteomes" id="UP000616608"/>
    </source>
</evidence>
<accession>A0A917G640</accession>
<dbReference type="InterPro" id="IPR001932">
    <property type="entry name" value="PPM-type_phosphatase-like_dom"/>
</dbReference>
<name>A0A917G640_9BACI</name>
<feature type="domain" description="PPM-type phosphatase" evidence="1">
    <location>
        <begin position="15"/>
        <end position="192"/>
    </location>
</feature>
<evidence type="ECO:0000313" key="2">
    <source>
        <dbReference type="EMBL" id="GGG24868.1"/>
    </source>
</evidence>
<sequence length="193" mass="21429">MMSKVEVAVHHTAKEHNTIIGDAYYIGYHKDFLICGLIDGLGSGEGAHQSAIIMTPILKAYAHESVEQLMLRCHRALYGKRGAAIAIAKIYITQRIIEYSSVGNIQFYLFTNQKLIYPIPQAGFLSGRGTLTAVVERMMYQRNARLFIHTDGIAVKSPKKLLVNYSTPKQIIEIIKESIDFSDDATGVAISLP</sequence>
<dbReference type="RefSeq" id="WP_188614843.1">
    <property type="nucleotide sequence ID" value="NZ_BMJT01000006.1"/>
</dbReference>
<reference evidence="2" key="1">
    <citation type="journal article" date="2014" name="Int. J. Syst. Evol. Microbiol.">
        <title>Complete genome sequence of Corynebacterium casei LMG S-19264T (=DSM 44701T), isolated from a smear-ripened cheese.</title>
        <authorList>
            <consortium name="US DOE Joint Genome Institute (JGI-PGF)"/>
            <person name="Walter F."/>
            <person name="Albersmeier A."/>
            <person name="Kalinowski J."/>
            <person name="Ruckert C."/>
        </authorList>
    </citation>
    <scope>NUCLEOTIDE SEQUENCE</scope>
    <source>
        <strain evidence="2">CGMCC 1.15760</strain>
    </source>
</reference>
<reference evidence="2" key="2">
    <citation type="submission" date="2020-09" db="EMBL/GenBank/DDBJ databases">
        <authorList>
            <person name="Sun Q."/>
            <person name="Zhou Y."/>
        </authorList>
    </citation>
    <scope>NUCLEOTIDE SEQUENCE</scope>
    <source>
        <strain evidence="2">CGMCC 1.15760</strain>
    </source>
</reference>
<dbReference type="Proteomes" id="UP000616608">
    <property type="component" value="Unassembled WGS sequence"/>
</dbReference>
<keyword evidence="3" id="KW-1185">Reference proteome</keyword>
<dbReference type="InterPro" id="IPR036457">
    <property type="entry name" value="PPM-type-like_dom_sf"/>
</dbReference>
<dbReference type="PANTHER" id="PTHR35801">
    <property type="entry name" value="PHOSPHOSERINE PHOSPHATASE RSBX"/>
    <property type="match status" value="1"/>
</dbReference>
<gene>
    <name evidence="2" type="primary">rsbX</name>
    <name evidence="2" type="ORF">GCM10007425_19270</name>
</gene>
<dbReference type="SMART" id="SM00331">
    <property type="entry name" value="PP2C_SIG"/>
    <property type="match status" value="1"/>
</dbReference>
<dbReference type="SUPFAM" id="SSF81606">
    <property type="entry name" value="PP2C-like"/>
    <property type="match status" value="1"/>
</dbReference>